<dbReference type="Gene3D" id="2.60.40.1180">
    <property type="entry name" value="Golgi alpha-mannosidase II"/>
    <property type="match status" value="1"/>
</dbReference>
<gene>
    <name evidence="2" type="ORF">ACFQ08_25830</name>
</gene>
<dbReference type="InterPro" id="IPR049171">
    <property type="entry name" value="GLGE_C"/>
</dbReference>
<evidence type="ECO:0000259" key="1">
    <source>
        <dbReference type="Pfam" id="PF21702"/>
    </source>
</evidence>
<dbReference type="EMBL" id="JBHTHX010001136">
    <property type="protein sequence ID" value="MFD0887975.1"/>
    <property type="molecule type" value="Genomic_DNA"/>
</dbReference>
<protein>
    <submittedName>
        <fullName evidence="2">Alpha-1,4-glucan--maltose-1-phosphate maltosyltransferase</fullName>
    </submittedName>
</protein>
<dbReference type="Pfam" id="PF21702">
    <property type="entry name" value="GLGE_C"/>
    <property type="match status" value="1"/>
</dbReference>
<dbReference type="Proteomes" id="UP001597024">
    <property type="component" value="Unassembled WGS sequence"/>
</dbReference>
<dbReference type="SUPFAM" id="SSF51445">
    <property type="entry name" value="(Trans)glycosidases"/>
    <property type="match status" value="1"/>
</dbReference>
<evidence type="ECO:0000313" key="2">
    <source>
        <dbReference type="EMBL" id="MFD0887975.1"/>
    </source>
</evidence>
<sequence>GHDAVHPALGDLGDFDALVAEADRLGLEIALDLALQCAPDHPWVEAHPEWFTRLPDGSIAHAENPPKLYEDIYPLNFDNDPEGLYAEILRVVEFWIGHGVRIFRVDNPHTKPLNFWNRLIWSVKERHPDVLFLAEAFTRPAMLKGLAKLGFSQSYTYFTWRDSKAELTEYLTELAASTHFLRPNLFVNTPDILPLALQHAELPSFAIRAALAALLSPTWGMYSGFELGENLPVEEGSEEFLDSEKYQLWNRDYEGELRRGRSIAPWVRTLNRARRDHPALQRLRTLRFHQVDNDDLLVFSKTDPPTGDTVVCVVTLNPAGVEKGTVILDLPALGLAPGARFEVRDEVSGRTRELGSQSAVRIDPAEAVAQILTVVRS</sequence>
<reference evidence="3" key="1">
    <citation type="journal article" date="2019" name="Int. J. Syst. Evol. Microbiol.">
        <title>The Global Catalogue of Microorganisms (GCM) 10K type strain sequencing project: providing services to taxonomists for standard genome sequencing and annotation.</title>
        <authorList>
            <consortium name="The Broad Institute Genomics Platform"/>
            <consortium name="The Broad Institute Genome Sequencing Center for Infectious Disease"/>
            <person name="Wu L."/>
            <person name="Ma J."/>
        </authorList>
    </citation>
    <scope>NUCLEOTIDE SEQUENCE [LARGE SCALE GENOMIC DNA]</scope>
    <source>
        <strain evidence="3">CCUG 62974</strain>
    </source>
</reference>
<dbReference type="InterPro" id="IPR013780">
    <property type="entry name" value="Glyco_hydro_b"/>
</dbReference>
<proteinExistence type="predicted"/>
<dbReference type="Gene3D" id="3.20.20.80">
    <property type="entry name" value="Glycosidases"/>
    <property type="match status" value="1"/>
</dbReference>
<organism evidence="2 3">
    <name type="scientific">Streptosporangium algeriense</name>
    <dbReference type="NCBI Taxonomy" id="1682748"/>
    <lineage>
        <taxon>Bacteria</taxon>
        <taxon>Bacillati</taxon>
        <taxon>Actinomycetota</taxon>
        <taxon>Actinomycetes</taxon>
        <taxon>Streptosporangiales</taxon>
        <taxon>Streptosporangiaceae</taxon>
        <taxon>Streptosporangium</taxon>
    </lineage>
</organism>
<comment type="caution">
    <text evidence="2">The sequence shown here is derived from an EMBL/GenBank/DDBJ whole genome shotgun (WGS) entry which is preliminary data.</text>
</comment>
<dbReference type="PANTHER" id="PTHR47786:SF2">
    <property type="entry name" value="GLYCOSYL HYDROLASE FAMILY 13 CATALYTIC DOMAIN-CONTAINING PROTEIN"/>
    <property type="match status" value="1"/>
</dbReference>
<feature type="non-terminal residue" evidence="2">
    <location>
        <position position="1"/>
    </location>
</feature>
<accession>A0ABW3DZ34</accession>
<keyword evidence="3" id="KW-1185">Reference proteome</keyword>
<evidence type="ECO:0000313" key="3">
    <source>
        <dbReference type="Proteomes" id="UP001597024"/>
    </source>
</evidence>
<dbReference type="InterPro" id="IPR017853">
    <property type="entry name" value="GH"/>
</dbReference>
<feature type="domain" description="Alpha-1,4-glucan:maltose-1-phosphate maltosyltransferase C-terminal" evidence="1">
    <location>
        <begin position="288"/>
        <end position="374"/>
    </location>
</feature>
<dbReference type="PANTHER" id="PTHR47786">
    <property type="entry name" value="ALPHA-1,4-GLUCAN:MALTOSE-1-PHOSPHATE MALTOSYLTRANSFERASE"/>
    <property type="match status" value="1"/>
</dbReference>
<name>A0ABW3DZ34_9ACTN</name>